<keyword evidence="2" id="KW-0408">Iron</keyword>
<protein>
    <recommendedName>
        <fullName evidence="4">4Fe-4S Mo/W bis-MGD-type domain-containing protein</fullName>
    </recommendedName>
</protein>
<feature type="domain" description="4Fe-4S Mo/W bis-MGD-type" evidence="4">
    <location>
        <begin position="4"/>
        <end position="33"/>
    </location>
</feature>
<dbReference type="Gene3D" id="3.10.530.10">
    <property type="entry name" value="CPE0013-like"/>
    <property type="match status" value="1"/>
</dbReference>
<gene>
    <name evidence="5" type="ordered locus">CSE_14370</name>
</gene>
<dbReference type="InterPro" id="IPR036593">
    <property type="entry name" value="CPE0013-like_sf"/>
</dbReference>
<dbReference type="SUPFAM" id="SSF53706">
    <property type="entry name" value="Formate dehydrogenase/DMSO reductase, domains 1-3"/>
    <property type="match status" value="1"/>
</dbReference>
<evidence type="ECO:0000259" key="4">
    <source>
        <dbReference type="Pfam" id="PF04879"/>
    </source>
</evidence>
<keyword evidence="1" id="KW-0479">Metal-binding</keyword>
<keyword evidence="6" id="KW-1185">Reference proteome</keyword>
<dbReference type="AlphaFoldDB" id="A0A7U6GFQ5"/>
<proteinExistence type="predicted"/>
<keyword evidence="3" id="KW-0411">Iron-sulfur</keyword>
<evidence type="ECO:0000313" key="5">
    <source>
        <dbReference type="EMBL" id="BAL81563.1"/>
    </source>
</evidence>
<evidence type="ECO:0000256" key="1">
    <source>
        <dbReference type="ARBA" id="ARBA00022723"/>
    </source>
</evidence>
<dbReference type="OrthoDB" id="9811531at2"/>
<dbReference type="PANTHER" id="PTHR39450">
    <property type="entry name" value="MOLYBDOPTERIN OXIDOREDUCTASE, 4FE-4S CLUSTER-BINDING SUBUNIT"/>
    <property type="match status" value="1"/>
</dbReference>
<reference evidence="5 6" key="1">
    <citation type="submission" date="2011-01" db="EMBL/GenBank/DDBJ databases">
        <title>Whole genome sequence of Caldisericum exile AZM16c01.</title>
        <authorList>
            <person name="Narita-Yamada S."/>
            <person name="Kawakoshi A."/>
            <person name="Nakamura S."/>
            <person name="Sasagawa M."/>
            <person name="Fukada J."/>
            <person name="Sekine M."/>
            <person name="Kato Y."/>
            <person name="Fukai R."/>
            <person name="Sasaki K."/>
            <person name="Hanamaki A."/>
            <person name="Narita H."/>
            <person name="Konno Y."/>
            <person name="Mori K."/>
            <person name="Yamazaki S."/>
            <person name="Suzuki K."/>
            <person name="Fujita N."/>
        </authorList>
    </citation>
    <scope>NUCLEOTIDE SEQUENCE [LARGE SCALE GENOMIC DNA]</scope>
    <source>
        <strain evidence="6">DSM 21853 / NBRC 104410 / AZM16c01</strain>
    </source>
</reference>
<dbReference type="KEGG" id="cex:CSE_14370"/>
<dbReference type="RefSeq" id="WP_014453958.1">
    <property type="nucleotide sequence ID" value="NC_017096.1"/>
</dbReference>
<dbReference type="Proteomes" id="UP000004793">
    <property type="component" value="Chromosome"/>
</dbReference>
<dbReference type="GO" id="GO:0051536">
    <property type="term" value="F:iron-sulfur cluster binding"/>
    <property type="evidence" value="ECO:0007669"/>
    <property type="project" value="UniProtKB-KW"/>
</dbReference>
<dbReference type="Pfam" id="PF07892">
    <property type="entry name" value="DUF1667"/>
    <property type="match status" value="1"/>
</dbReference>
<dbReference type="SUPFAM" id="SSF160148">
    <property type="entry name" value="CPE0013-like"/>
    <property type="match status" value="1"/>
</dbReference>
<dbReference type="InterPro" id="IPR006963">
    <property type="entry name" value="Mopterin_OxRdtase_4Fe-4S_dom"/>
</dbReference>
<evidence type="ECO:0000256" key="2">
    <source>
        <dbReference type="ARBA" id="ARBA00023004"/>
    </source>
</evidence>
<accession>A0A7U6GFQ5</accession>
<name>A0A7U6GFQ5_CALEA</name>
<evidence type="ECO:0000256" key="3">
    <source>
        <dbReference type="ARBA" id="ARBA00023014"/>
    </source>
</evidence>
<dbReference type="Gene3D" id="2.20.25.90">
    <property type="entry name" value="ADC-like domains"/>
    <property type="match status" value="1"/>
</dbReference>
<evidence type="ECO:0000313" key="6">
    <source>
        <dbReference type="Proteomes" id="UP000004793"/>
    </source>
</evidence>
<dbReference type="GO" id="GO:0046872">
    <property type="term" value="F:metal ion binding"/>
    <property type="evidence" value="ECO:0007669"/>
    <property type="project" value="UniProtKB-KW"/>
</dbReference>
<dbReference type="PANTHER" id="PTHR39450:SF1">
    <property type="entry name" value="DUF1667 DOMAIN-CONTAINING PROTEIN"/>
    <property type="match status" value="1"/>
</dbReference>
<dbReference type="InterPro" id="IPR012460">
    <property type="entry name" value="DUF1667"/>
</dbReference>
<dbReference type="Pfam" id="PF04879">
    <property type="entry name" value="Molybdop_Fe4S4"/>
    <property type="match status" value="1"/>
</dbReference>
<organism evidence="5 6">
    <name type="scientific">Caldisericum exile (strain DSM 21853 / NBRC 104410 / AZM16c01)</name>
    <dbReference type="NCBI Taxonomy" id="511051"/>
    <lineage>
        <taxon>Bacteria</taxon>
        <taxon>Pseudomonadati</taxon>
        <taxon>Caldisericota/Cryosericota group</taxon>
        <taxon>Caldisericota</taxon>
        <taxon>Caldisericia</taxon>
        <taxon>Caldisericales</taxon>
        <taxon>Caldisericaceae</taxon>
        <taxon>Caldisericum</taxon>
    </lineage>
</organism>
<dbReference type="GO" id="GO:0016491">
    <property type="term" value="F:oxidoreductase activity"/>
    <property type="evidence" value="ECO:0007669"/>
    <property type="project" value="InterPro"/>
</dbReference>
<sequence length="122" mass="13645">METRKFTCLGCPVGCSLTVYIENGEVEKVEGNQCNIGIDFAKQEVKDPRRKVATTVKIKNGVHPLLPVYTDAPFPKNLIFKLMDELRKIEVDAPVKMDDIILENALGTGVNIRASRSIRKNE</sequence>
<dbReference type="EMBL" id="AP012051">
    <property type="protein sequence ID" value="BAL81563.1"/>
    <property type="molecule type" value="Genomic_DNA"/>
</dbReference>